<keyword evidence="3" id="KW-0238">DNA-binding</keyword>
<dbReference type="InterPro" id="IPR036390">
    <property type="entry name" value="WH_DNA-bd_sf"/>
</dbReference>
<dbReference type="Gene3D" id="3.40.190.290">
    <property type="match status" value="1"/>
</dbReference>
<keyword evidence="4" id="KW-0804">Transcription</keyword>
<dbReference type="AlphaFoldDB" id="A7MZ35"/>
<dbReference type="KEGG" id="vha:VIBHAR_01722"/>
<evidence type="ECO:0000313" key="7">
    <source>
        <dbReference type="Proteomes" id="UP000008152"/>
    </source>
</evidence>
<dbReference type="PANTHER" id="PTHR30537:SF5">
    <property type="entry name" value="HTH-TYPE TRANSCRIPTIONAL ACTIVATOR TTDR-RELATED"/>
    <property type="match status" value="1"/>
</dbReference>
<dbReference type="SUPFAM" id="SSF53850">
    <property type="entry name" value="Periplasmic binding protein-like II"/>
    <property type="match status" value="1"/>
</dbReference>
<protein>
    <recommendedName>
        <fullName evidence="5">HTH lysR-type domain-containing protein</fullName>
    </recommendedName>
</protein>
<dbReference type="Gene3D" id="1.10.10.10">
    <property type="entry name" value="Winged helix-like DNA-binding domain superfamily/Winged helix DNA-binding domain"/>
    <property type="match status" value="1"/>
</dbReference>
<dbReference type="PATRIC" id="fig|338187.36.peg.1641"/>
<gene>
    <name evidence="6" type="ordered locus">VIBHAR_01722</name>
</gene>
<dbReference type="SUPFAM" id="SSF46785">
    <property type="entry name" value="Winged helix' DNA-binding domain"/>
    <property type="match status" value="1"/>
</dbReference>
<dbReference type="EMBL" id="CP000789">
    <property type="protein sequence ID" value="ABU70691.1"/>
    <property type="molecule type" value="Genomic_DNA"/>
</dbReference>
<reference evidence="6 7" key="1">
    <citation type="submission" date="2007-08" db="EMBL/GenBank/DDBJ databases">
        <authorList>
            <consortium name="The Vibrio harveyi Genome Sequencing Project"/>
            <person name="Bassler B."/>
            <person name="Clifton S.W."/>
            <person name="Fulton L."/>
            <person name="Delehaunty K."/>
            <person name="Fronick C."/>
            <person name="Harrison M."/>
            <person name="Markivic C."/>
            <person name="Fulton R."/>
            <person name="Tin-Wollam A.-M."/>
            <person name="Shah N."/>
            <person name="Pepin K."/>
            <person name="Nash W."/>
            <person name="Thiruvilangam P."/>
            <person name="Bhonagiri V."/>
            <person name="Waters C."/>
            <person name="Tu K.C."/>
            <person name="Irgon J."/>
            <person name="Wilson R.K."/>
        </authorList>
    </citation>
    <scope>NUCLEOTIDE SEQUENCE [LARGE SCALE GENOMIC DNA]</scope>
    <source>
        <strain evidence="7">ATCC BAA-1116 / BB120</strain>
    </source>
</reference>
<evidence type="ECO:0000256" key="4">
    <source>
        <dbReference type="ARBA" id="ARBA00023163"/>
    </source>
</evidence>
<dbReference type="PROSITE" id="PS50931">
    <property type="entry name" value="HTH_LYSR"/>
    <property type="match status" value="1"/>
</dbReference>
<dbReference type="Pfam" id="PF00126">
    <property type="entry name" value="HTH_1"/>
    <property type="match status" value="1"/>
</dbReference>
<accession>A7MZ35</accession>
<proteinExistence type="inferred from homology"/>
<feature type="domain" description="HTH lysR-type" evidence="5">
    <location>
        <begin position="1"/>
        <end position="60"/>
    </location>
</feature>
<comment type="similarity">
    <text evidence="1">Belongs to the LysR transcriptional regulatory family.</text>
</comment>
<sequence length="309" mass="34243">MNKYMRHMIIFTRVVETGSITAAARELGVGKSVVSQHLRALEEALGVLLLKRSTHQQLLTPMGIEFFERCKKISELVDEAWDMARISQVEPKGMVKISSPHALIEPVISPAVGHLVSIYSELVPTILANDGSVDLFETAADLAIHVGELPSSEYRQRRIGSLKKVLCASPSYILNHDLSIAKLIKDPSQLLACDYVANIWEGKSIRYTLEHSSSGERIEVSLEANRFNDSVHSVISMVKAGAGMALIPEFMFESLRRKGELENIFPGYALPKIPIYAVHNYAKTPPLNVKMCTDFIERQLRNLNSSGGA</sequence>
<name>A7MZ35_VIBC1</name>
<dbReference type="InterPro" id="IPR000847">
    <property type="entry name" value="LysR_HTH_N"/>
</dbReference>
<dbReference type="InterPro" id="IPR036388">
    <property type="entry name" value="WH-like_DNA-bd_sf"/>
</dbReference>
<evidence type="ECO:0000259" key="5">
    <source>
        <dbReference type="PROSITE" id="PS50931"/>
    </source>
</evidence>
<dbReference type="InterPro" id="IPR005119">
    <property type="entry name" value="LysR_subst-bd"/>
</dbReference>
<dbReference type="GO" id="GO:0003700">
    <property type="term" value="F:DNA-binding transcription factor activity"/>
    <property type="evidence" value="ECO:0007669"/>
    <property type="project" value="InterPro"/>
</dbReference>
<dbReference type="Pfam" id="PF03466">
    <property type="entry name" value="LysR_substrate"/>
    <property type="match status" value="1"/>
</dbReference>
<evidence type="ECO:0000256" key="1">
    <source>
        <dbReference type="ARBA" id="ARBA00009437"/>
    </source>
</evidence>
<dbReference type="PANTHER" id="PTHR30537">
    <property type="entry name" value="HTH-TYPE TRANSCRIPTIONAL REGULATOR"/>
    <property type="match status" value="1"/>
</dbReference>
<dbReference type="InterPro" id="IPR058163">
    <property type="entry name" value="LysR-type_TF_proteobact-type"/>
</dbReference>
<keyword evidence="2" id="KW-0805">Transcription regulation</keyword>
<evidence type="ECO:0000256" key="3">
    <source>
        <dbReference type="ARBA" id="ARBA00023125"/>
    </source>
</evidence>
<dbReference type="Proteomes" id="UP000008152">
    <property type="component" value="Chromosome I"/>
</dbReference>
<dbReference type="GO" id="GO:0003677">
    <property type="term" value="F:DNA binding"/>
    <property type="evidence" value="ECO:0007669"/>
    <property type="project" value="UniProtKB-KW"/>
</dbReference>
<evidence type="ECO:0000256" key="2">
    <source>
        <dbReference type="ARBA" id="ARBA00023015"/>
    </source>
</evidence>
<evidence type="ECO:0000313" key="6">
    <source>
        <dbReference type="EMBL" id="ABU70691.1"/>
    </source>
</evidence>
<dbReference type="FunFam" id="1.10.10.10:FF:000001">
    <property type="entry name" value="LysR family transcriptional regulator"/>
    <property type="match status" value="1"/>
</dbReference>
<organism evidence="6 7">
    <name type="scientific">Vibrio campbellii (strain ATCC BAA-1116)</name>
    <dbReference type="NCBI Taxonomy" id="2902295"/>
    <lineage>
        <taxon>Bacteria</taxon>
        <taxon>Pseudomonadati</taxon>
        <taxon>Pseudomonadota</taxon>
        <taxon>Gammaproteobacteria</taxon>
        <taxon>Vibrionales</taxon>
        <taxon>Vibrionaceae</taxon>
        <taxon>Vibrio</taxon>
    </lineage>
</organism>